<dbReference type="InterPro" id="IPR000286">
    <property type="entry name" value="HDACs"/>
</dbReference>
<gene>
    <name evidence="4" type="ORF">GRI35_03895</name>
</gene>
<dbReference type="PANTHER" id="PTHR10625">
    <property type="entry name" value="HISTONE DEACETYLASE HDAC1-RELATED"/>
    <property type="match status" value="1"/>
</dbReference>
<keyword evidence="2" id="KW-0378">Hydrolase</keyword>
<evidence type="ECO:0000313" key="5">
    <source>
        <dbReference type="Proteomes" id="UP000460290"/>
    </source>
</evidence>
<dbReference type="AlphaFoldDB" id="A0A844Z610"/>
<dbReference type="OrthoDB" id="9808367at2"/>
<dbReference type="SUPFAM" id="SSF52768">
    <property type="entry name" value="Arginase/deacetylase"/>
    <property type="match status" value="1"/>
</dbReference>
<dbReference type="Pfam" id="PF00850">
    <property type="entry name" value="Hist_deacetyl"/>
    <property type="match status" value="1"/>
</dbReference>
<comment type="similarity">
    <text evidence="1">Belongs to the histone deacetylase family.</text>
</comment>
<feature type="domain" description="Histone deacetylase" evidence="3">
    <location>
        <begin position="21"/>
        <end position="278"/>
    </location>
</feature>
<proteinExistence type="inferred from homology"/>
<reference evidence="4 5" key="1">
    <citation type="submission" date="2019-12" db="EMBL/GenBank/DDBJ databases">
        <title>Genomic-based taxomic classification of the family Erythrobacteraceae.</title>
        <authorList>
            <person name="Xu L."/>
        </authorList>
    </citation>
    <scope>NUCLEOTIDE SEQUENCE [LARGE SCALE GENOMIC DNA]</scope>
    <source>
        <strain evidence="4 5">KCTC 42006</strain>
    </source>
</reference>
<dbReference type="InterPro" id="IPR037138">
    <property type="entry name" value="His_deacetylse_dom_sf"/>
</dbReference>
<dbReference type="Gene3D" id="3.40.800.20">
    <property type="entry name" value="Histone deacetylase domain"/>
    <property type="match status" value="1"/>
</dbReference>
<evidence type="ECO:0000313" key="4">
    <source>
        <dbReference type="EMBL" id="MXO82517.1"/>
    </source>
</evidence>
<dbReference type="Proteomes" id="UP000460290">
    <property type="component" value="Unassembled WGS sequence"/>
</dbReference>
<dbReference type="PANTHER" id="PTHR10625:SF19">
    <property type="entry name" value="HISTONE DEACETYLASE 12"/>
    <property type="match status" value="1"/>
</dbReference>
<sequence length="314" mass="34314">MLHVVHHVDYMAPPPARGTFKFDKYQLVMTALRDSGAAITEHAPDPCPREWLEAVHDPSYVEEVFSQTVPREKERRIGFPVTQHIASRVRHTNGGTWLAAQLAMEHGYAANSAAGSHHALHDTGAGYCVFNDLAVAANRLISEGHAERVLIVDLDVHQGDGTASLTAGRQDIFTLSLHAEKNFPVRKARSSLDIALADGTDDDGYMAELARHLPDVISHFGPDIMLYQAGVDPHVDDKLGRLNLSDGGLTARDRFVVQQARQRGIPIASALGGGYGDDQRIVADRHARSMLAMADENSRWTDPDNNALPKAATR</sequence>
<dbReference type="CDD" id="cd09993">
    <property type="entry name" value="HDAC_classIV"/>
    <property type="match status" value="1"/>
</dbReference>
<accession>A0A844Z610</accession>
<dbReference type="InterPro" id="IPR044150">
    <property type="entry name" value="HDAC_classIV"/>
</dbReference>
<dbReference type="EMBL" id="WTYZ01000001">
    <property type="protein sequence ID" value="MXO82517.1"/>
    <property type="molecule type" value="Genomic_DNA"/>
</dbReference>
<dbReference type="InterPro" id="IPR023696">
    <property type="entry name" value="Ureohydrolase_dom_sf"/>
</dbReference>
<dbReference type="GO" id="GO:0016787">
    <property type="term" value="F:hydrolase activity"/>
    <property type="evidence" value="ECO:0007669"/>
    <property type="project" value="UniProtKB-KW"/>
</dbReference>
<dbReference type="GO" id="GO:0040029">
    <property type="term" value="P:epigenetic regulation of gene expression"/>
    <property type="evidence" value="ECO:0007669"/>
    <property type="project" value="TreeGrafter"/>
</dbReference>
<dbReference type="GO" id="GO:0004407">
    <property type="term" value="F:histone deacetylase activity"/>
    <property type="evidence" value="ECO:0007669"/>
    <property type="project" value="InterPro"/>
</dbReference>
<dbReference type="InterPro" id="IPR023801">
    <property type="entry name" value="His_deacetylse_dom"/>
</dbReference>
<evidence type="ECO:0000259" key="3">
    <source>
        <dbReference type="Pfam" id="PF00850"/>
    </source>
</evidence>
<protein>
    <submittedName>
        <fullName evidence="4">Histone deacetylase</fullName>
    </submittedName>
</protein>
<comment type="caution">
    <text evidence="4">The sequence shown here is derived from an EMBL/GenBank/DDBJ whole genome shotgun (WGS) entry which is preliminary data.</text>
</comment>
<dbReference type="PRINTS" id="PR01270">
    <property type="entry name" value="HDASUPER"/>
</dbReference>
<name>A0A844Z610_9SPHN</name>
<keyword evidence="5" id="KW-1185">Reference proteome</keyword>
<evidence type="ECO:0000256" key="1">
    <source>
        <dbReference type="ARBA" id="ARBA00005947"/>
    </source>
</evidence>
<evidence type="ECO:0000256" key="2">
    <source>
        <dbReference type="ARBA" id="ARBA00022801"/>
    </source>
</evidence>
<organism evidence="4 5">
    <name type="scientific">Pontixanthobacter aestiaquae</name>
    <dbReference type="NCBI Taxonomy" id="1509367"/>
    <lineage>
        <taxon>Bacteria</taxon>
        <taxon>Pseudomonadati</taxon>
        <taxon>Pseudomonadota</taxon>
        <taxon>Alphaproteobacteria</taxon>
        <taxon>Sphingomonadales</taxon>
        <taxon>Erythrobacteraceae</taxon>
        <taxon>Pontixanthobacter</taxon>
    </lineage>
</organism>